<keyword evidence="4" id="KW-1185">Reference proteome</keyword>
<evidence type="ECO:0008006" key="5">
    <source>
        <dbReference type="Google" id="ProtNLM"/>
    </source>
</evidence>
<organism evidence="3 4">
    <name type="scientific">Pelagivirga sediminicola</name>
    <dbReference type="NCBI Taxonomy" id="2170575"/>
    <lineage>
        <taxon>Bacteria</taxon>
        <taxon>Pseudomonadati</taxon>
        <taxon>Pseudomonadota</taxon>
        <taxon>Alphaproteobacteria</taxon>
        <taxon>Rhodobacterales</taxon>
        <taxon>Paracoccaceae</taxon>
        <taxon>Pelagivirga</taxon>
    </lineage>
</organism>
<evidence type="ECO:0000313" key="3">
    <source>
        <dbReference type="EMBL" id="PVA12081.1"/>
    </source>
</evidence>
<dbReference type="Proteomes" id="UP000244446">
    <property type="component" value="Unassembled WGS sequence"/>
</dbReference>
<keyword evidence="2" id="KW-0472">Membrane</keyword>
<dbReference type="AlphaFoldDB" id="A0A2T7GCE3"/>
<keyword evidence="2" id="KW-1133">Transmembrane helix</keyword>
<comment type="caution">
    <text evidence="3">The sequence shown here is derived from an EMBL/GenBank/DDBJ whole genome shotgun (WGS) entry which is preliminary data.</text>
</comment>
<keyword evidence="2" id="KW-0812">Transmembrane</keyword>
<feature type="transmembrane region" description="Helical" evidence="2">
    <location>
        <begin position="32"/>
        <end position="53"/>
    </location>
</feature>
<protein>
    <recommendedName>
        <fullName evidence="5">AsmA-like C-terminal domain-containing protein</fullName>
    </recommendedName>
</protein>
<name>A0A2T7GCE3_9RHOB</name>
<feature type="compositionally biased region" description="Basic and acidic residues" evidence="1">
    <location>
        <begin position="1130"/>
        <end position="1140"/>
    </location>
</feature>
<feature type="compositionally biased region" description="Low complexity" evidence="1">
    <location>
        <begin position="1108"/>
        <end position="1127"/>
    </location>
</feature>
<feature type="region of interest" description="Disordered" evidence="1">
    <location>
        <begin position="1"/>
        <end position="23"/>
    </location>
</feature>
<dbReference type="RefSeq" id="WP_108690826.1">
    <property type="nucleotide sequence ID" value="NZ_QCYH01000001.1"/>
</dbReference>
<evidence type="ECO:0000256" key="1">
    <source>
        <dbReference type="SAM" id="MobiDB-lite"/>
    </source>
</evidence>
<proteinExistence type="predicted"/>
<evidence type="ECO:0000256" key="2">
    <source>
        <dbReference type="SAM" id="Phobius"/>
    </source>
</evidence>
<accession>A0A2T7GCE3</accession>
<reference evidence="3 4" key="1">
    <citation type="submission" date="2018-04" db="EMBL/GenBank/DDBJ databases">
        <title>Pelagivirga bohaiensis gen. nov., sp. nov., a bacterium isolated from the Bohai Sea.</title>
        <authorList>
            <person name="Ji X."/>
        </authorList>
    </citation>
    <scope>NUCLEOTIDE SEQUENCE [LARGE SCALE GENOMIC DNA]</scope>
    <source>
        <strain evidence="3 4">BH-SD19</strain>
    </source>
</reference>
<feature type="region of interest" description="Disordered" evidence="1">
    <location>
        <begin position="1096"/>
        <end position="1140"/>
    </location>
</feature>
<dbReference type="OrthoDB" id="7161641at2"/>
<gene>
    <name evidence="3" type="ORF">DC366_02445</name>
</gene>
<sequence length="1140" mass="118914">MSETGSQPPGADSPARDAQARRARKRRRRRKAGLWSLLSIAALAVALSVFVLAHLGTPVVVPDWLRARITERINAQVGGLEVELGQMVVVVDTGWTPRLALRDVTLRGWDGRVIATLAELGGTLAPRPLLQGQVRPGSIRLAGLQLHLRRDDSGAVGVELGNDLGVQAGARRAPRDVPSLISMVDEALGRPGLASLTGVHADNLTLRYEDARSGRAWTVNGGKLAATREDGFLRARGDFTVLGAQDYPSTLEFNFSSRIGSTAAQLGVNFSDLPAGELALQSPALAVLGALDAPISGALRVRLDGAGRLGPLNATLQIGKGALQPTPATKPIAFDSARTYFTYDPAAQKIEIAALSIDSKWVTASAEGTAHLIGGTSGWPDELIAQLRVTDITADPADLYAEPVHVDSAALDMRLVLEPFHLSLGQLSLSDQGRHLVLQGDLRAGRAGWDLALDGRLDGITRTRLMQLWPEAAVSKTRKWVAENVGQGDLRNIDLAFRLRPKARPDVALAFDFAQLDTRFMKQMPRIEEMSGKAMLVGGRFAIEAETGRIEAPQGGAIDIAGTAFVVPDTTIPGGPAEAAVRTQSSVTAALALIDEEPFRFLSKQGRPVDLADGQARVAADLRFPLVKNLKTEDVQVEVTGRLADLSSDVLVPGRVLTAQALDLRLADNQLRIGGDGQLDGVPFNGHWTATLGPDAAGSRVEGTLTLSQQFSDAFGIGLPPGSLTGSAPAQVVVDLAKEGAGAFSLSSDLAGLGLSLPQLNWSLPRSARGALEVRGRLGEPPQIDRLSLDAPGLGALGSVTLKPGGLLDRALFSQVRVGGWLNAPVTLVGRGRGAAPAVVLNGGSIDLRKADLGGGGGGAGGPITLALDRLVVSDGLSLTGFRAKLDTARGVDGSFTGLVNGGAAIRGQIVPQSGRSAYRITTTDAGGVLGSAGVLKQARGGEMELILSPAGAAGTYEGQLTGGDIWLTDAPALAALLSALSVVGLLEQMSGSGIHFSDVNARFRLAPERLTLYSSSAVGASMGISMDGYYHLGTKQMDMQGVVSPLYVVNAIGAMFTRAGEGLVGVNYTLRGPAASPSVGVNPLSLLTPGMFREIFRRPPPAPPAAQRPAEGTAAPAPQAGTAPPQVRKPVDRGRSNRP</sequence>
<dbReference type="EMBL" id="QCYH01000001">
    <property type="protein sequence ID" value="PVA12081.1"/>
    <property type="molecule type" value="Genomic_DNA"/>
</dbReference>
<evidence type="ECO:0000313" key="4">
    <source>
        <dbReference type="Proteomes" id="UP000244446"/>
    </source>
</evidence>